<dbReference type="RefSeq" id="WP_196123215.1">
    <property type="nucleotide sequence ID" value="NZ_JADPMR010000001.1"/>
</dbReference>
<keyword evidence="1" id="KW-0472">Membrane</keyword>
<evidence type="ECO:0008006" key="4">
    <source>
        <dbReference type="Google" id="ProtNLM"/>
    </source>
</evidence>
<evidence type="ECO:0000313" key="3">
    <source>
        <dbReference type="Proteomes" id="UP000597206"/>
    </source>
</evidence>
<sequence>MPRFVRFLQLLFLIVVGGFLAYDFIFNGVNLFHNKYVLLSCGLLVLLELALWVIYKLIEDD</sequence>
<comment type="caution">
    <text evidence="2">The sequence shown here is derived from an EMBL/GenBank/DDBJ whole genome shotgun (WGS) entry which is preliminary data.</text>
</comment>
<organism evidence="2 3">
    <name type="scientific">Vibrio nitrifigilis</name>
    <dbReference type="NCBI Taxonomy" id="2789781"/>
    <lineage>
        <taxon>Bacteria</taxon>
        <taxon>Pseudomonadati</taxon>
        <taxon>Pseudomonadota</taxon>
        <taxon>Gammaproteobacteria</taxon>
        <taxon>Vibrionales</taxon>
        <taxon>Vibrionaceae</taxon>
        <taxon>Vibrio</taxon>
    </lineage>
</organism>
<evidence type="ECO:0000313" key="2">
    <source>
        <dbReference type="EMBL" id="MBF9000598.1"/>
    </source>
</evidence>
<feature type="transmembrane region" description="Helical" evidence="1">
    <location>
        <begin position="37"/>
        <end position="58"/>
    </location>
</feature>
<accession>A0ABS0GDW1</accession>
<name>A0ABS0GDW1_9VIBR</name>
<dbReference type="EMBL" id="JADPMR010000001">
    <property type="protein sequence ID" value="MBF9000598.1"/>
    <property type="molecule type" value="Genomic_DNA"/>
</dbReference>
<protein>
    <recommendedName>
        <fullName evidence="4">DUF3955 domain-containing protein</fullName>
    </recommendedName>
</protein>
<keyword evidence="1" id="KW-1133">Transmembrane helix</keyword>
<keyword evidence="3" id="KW-1185">Reference proteome</keyword>
<gene>
    <name evidence="2" type="ORF">I1A42_08490</name>
</gene>
<dbReference type="Proteomes" id="UP000597206">
    <property type="component" value="Unassembled WGS sequence"/>
</dbReference>
<keyword evidence="1" id="KW-0812">Transmembrane</keyword>
<reference evidence="2 3" key="1">
    <citation type="submission" date="2020-11" db="EMBL/GenBank/DDBJ databases">
        <title>Vibrio nitrifigilis sp. nov., a marine nitrogen-fixing bacterium isolated from the lagoon sediment of an islet inside an atoll.</title>
        <authorList>
            <person name="Wang L.-T."/>
            <person name="Shieh W.Y."/>
        </authorList>
    </citation>
    <scope>NUCLEOTIDE SEQUENCE [LARGE SCALE GENOMIC DNA]</scope>
    <source>
        <strain evidence="2 3">NFV-1</strain>
    </source>
</reference>
<evidence type="ECO:0000256" key="1">
    <source>
        <dbReference type="SAM" id="Phobius"/>
    </source>
</evidence>
<proteinExistence type="predicted"/>